<evidence type="ECO:0000256" key="1">
    <source>
        <dbReference type="SAM" id="MobiDB-lite"/>
    </source>
</evidence>
<accession>A0ABD3MAZ6</accession>
<sequence length="406" mass="45566">MSSKLIITAIALLSSLADIPSPALASALTSDQTESSTTTRRRRRRLERQRTGQLSSSSPHLISSRTKPLLINSRSIRQQHYNSLRERWLDILALDEYNRGVRSENRWERRYHYEAELLADTLLGLDDDDKSDDCDGDDYESLRNYCDARCKRSSSLISKEISIVWKSIVIASSGILIGFPLAAFLWRILTSSMIPPSLVPIVRTTVVNYILQAQAILHSMPYLLRHLNQVRIIQRPPSLLPLLLKVIRKCIIIEAWRHIWIQVYKITRFVRRRMTLHNAKLACLRICPAWIRRGIKSIFQSSVQAHVHGAVGGLLTLSTFENFAWSSNMDDGVGGNDDTFIDSLSSMVDLESTIDSTSIQQTILEEATKSIADETMVAIGGEGVDLFGMEGAVDSIVEDCIAGGHC</sequence>
<keyword evidence="2" id="KW-0812">Transmembrane</keyword>
<keyword evidence="2" id="KW-1133">Transmembrane helix</keyword>
<feature type="region of interest" description="Disordered" evidence="1">
    <location>
        <begin position="26"/>
        <end position="62"/>
    </location>
</feature>
<dbReference type="AlphaFoldDB" id="A0ABD3MAZ6"/>
<name>A0ABD3MAZ6_9STRA</name>
<reference evidence="4 5" key="1">
    <citation type="submission" date="2024-10" db="EMBL/GenBank/DDBJ databases">
        <title>Updated reference genomes for cyclostephanoid diatoms.</title>
        <authorList>
            <person name="Roberts W.R."/>
            <person name="Alverson A.J."/>
        </authorList>
    </citation>
    <scope>NUCLEOTIDE SEQUENCE [LARGE SCALE GENOMIC DNA]</scope>
    <source>
        <strain evidence="4 5">AJA232-27</strain>
    </source>
</reference>
<feature type="signal peptide" evidence="3">
    <location>
        <begin position="1"/>
        <end position="25"/>
    </location>
</feature>
<organism evidence="4 5">
    <name type="scientific">Discostella pseudostelligera</name>
    <dbReference type="NCBI Taxonomy" id="259834"/>
    <lineage>
        <taxon>Eukaryota</taxon>
        <taxon>Sar</taxon>
        <taxon>Stramenopiles</taxon>
        <taxon>Ochrophyta</taxon>
        <taxon>Bacillariophyta</taxon>
        <taxon>Coscinodiscophyceae</taxon>
        <taxon>Thalassiosirophycidae</taxon>
        <taxon>Stephanodiscales</taxon>
        <taxon>Stephanodiscaceae</taxon>
        <taxon>Discostella</taxon>
    </lineage>
</organism>
<evidence type="ECO:0000256" key="2">
    <source>
        <dbReference type="SAM" id="Phobius"/>
    </source>
</evidence>
<dbReference type="EMBL" id="JALLBG020000195">
    <property type="protein sequence ID" value="KAL3759941.1"/>
    <property type="molecule type" value="Genomic_DNA"/>
</dbReference>
<feature type="transmembrane region" description="Helical" evidence="2">
    <location>
        <begin position="163"/>
        <end position="186"/>
    </location>
</feature>
<proteinExistence type="predicted"/>
<feature type="compositionally biased region" description="Low complexity" evidence="1">
    <location>
        <begin position="26"/>
        <end position="38"/>
    </location>
</feature>
<keyword evidence="3" id="KW-0732">Signal</keyword>
<protein>
    <submittedName>
        <fullName evidence="4">Uncharacterized protein</fullName>
    </submittedName>
</protein>
<keyword evidence="5" id="KW-1185">Reference proteome</keyword>
<feature type="chain" id="PRO_5044840632" evidence="3">
    <location>
        <begin position="26"/>
        <end position="406"/>
    </location>
</feature>
<keyword evidence="2" id="KW-0472">Membrane</keyword>
<comment type="caution">
    <text evidence="4">The sequence shown here is derived from an EMBL/GenBank/DDBJ whole genome shotgun (WGS) entry which is preliminary data.</text>
</comment>
<evidence type="ECO:0000313" key="5">
    <source>
        <dbReference type="Proteomes" id="UP001530293"/>
    </source>
</evidence>
<gene>
    <name evidence="4" type="ORF">ACHAWU_000564</name>
</gene>
<evidence type="ECO:0000256" key="3">
    <source>
        <dbReference type="SAM" id="SignalP"/>
    </source>
</evidence>
<evidence type="ECO:0000313" key="4">
    <source>
        <dbReference type="EMBL" id="KAL3759941.1"/>
    </source>
</evidence>
<dbReference type="Proteomes" id="UP001530293">
    <property type="component" value="Unassembled WGS sequence"/>
</dbReference>